<proteinExistence type="predicted"/>
<gene>
    <name evidence="2" type="ORF">GCM10010211_34260</name>
</gene>
<dbReference type="SUPFAM" id="SSF56024">
    <property type="entry name" value="Phospholipase D/nuclease"/>
    <property type="match status" value="1"/>
</dbReference>
<dbReference type="Gene3D" id="3.30.870.10">
    <property type="entry name" value="Endonuclease Chain A"/>
    <property type="match status" value="1"/>
</dbReference>
<sequence length="108" mass="11947">MTTSRTAFSWNHSELLVVDGTSVIAGGINDWKDGYLDTGHPVTDVDLALTGQAARTAGRHLDQLWSWTCRNKNTVTSVWFSASKGTDCVPRMEQRPTRRLPGPPGTYR</sequence>
<dbReference type="RefSeq" id="WP_189300843.1">
    <property type="nucleotide sequence ID" value="NZ_BMRP01000010.1"/>
</dbReference>
<comment type="caution">
    <text evidence="2">The sequence shown here is derived from an EMBL/GenBank/DDBJ whole genome shotgun (WGS) entry which is preliminary data.</text>
</comment>
<keyword evidence="3" id="KW-1185">Reference proteome</keyword>
<organism evidence="2 3">
    <name type="scientific">Streptomyces albospinus</name>
    <dbReference type="NCBI Taxonomy" id="285515"/>
    <lineage>
        <taxon>Bacteria</taxon>
        <taxon>Bacillati</taxon>
        <taxon>Actinomycetota</taxon>
        <taxon>Actinomycetes</taxon>
        <taxon>Kitasatosporales</taxon>
        <taxon>Streptomycetaceae</taxon>
        <taxon>Streptomyces</taxon>
    </lineage>
</organism>
<feature type="region of interest" description="Disordered" evidence="1">
    <location>
        <begin position="89"/>
        <end position="108"/>
    </location>
</feature>
<name>A0ABQ2V461_9ACTN</name>
<evidence type="ECO:0008006" key="4">
    <source>
        <dbReference type="Google" id="ProtNLM"/>
    </source>
</evidence>
<evidence type="ECO:0000313" key="3">
    <source>
        <dbReference type="Proteomes" id="UP000654471"/>
    </source>
</evidence>
<dbReference type="Proteomes" id="UP000654471">
    <property type="component" value="Unassembled WGS sequence"/>
</dbReference>
<accession>A0ABQ2V461</accession>
<reference evidence="3" key="1">
    <citation type="journal article" date="2019" name="Int. J. Syst. Evol. Microbiol.">
        <title>The Global Catalogue of Microorganisms (GCM) 10K type strain sequencing project: providing services to taxonomists for standard genome sequencing and annotation.</title>
        <authorList>
            <consortium name="The Broad Institute Genomics Platform"/>
            <consortium name="The Broad Institute Genome Sequencing Center for Infectious Disease"/>
            <person name="Wu L."/>
            <person name="Ma J."/>
        </authorList>
    </citation>
    <scope>NUCLEOTIDE SEQUENCE [LARGE SCALE GENOMIC DNA]</scope>
    <source>
        <strain evidence="3">JCM 3399</strain>
    </source>
</reference>
<dbReference type="EMBL" id="BMRP01000010">
    <property type="protein sequence ID" value="GGU66145.1"/>
    <property type="molecule type" value="Genomic_DNA"/>
</dbReference>
<evidence type="ECO:0000313" key="2">
    <source>
        <dbReference type="EMBL" id="GGU66145.1"/>
    </source>
</evidence>
<evidence type="ECO:0000256" key="1">
    <source>
        <dbReference type="SAM" id="MobiDB-lite"/>
    </source>
</evidence>
<protein>
    <recommendedName>
        <fullName evidence="4">PLD phosphodiesterase domain-containing protein</fullName>
    </recommendedName>
</protein>